<dbReference type="Pfam" id="PF23915">
    <property type="entry name" value="SusG_C"/>
    <property type="match status" value="1"/>
</dbReference>
<protein>
    <recommendedName>
        <fullName evidence="5">Alpha-amylase</fullName>
        <ecNumber evidence="5">3.2.1.1</ecNumber>
    </recommendedName>
</protein>
<evidence type="ECO:0000256" key="4">
    <source>
        <dbReference type="RuleBase" id="RU003615"/>
    </source>
</evidence>
<dbReference type="Proteomes" id="UP000290649">
    <property type="component" value="Unassembled WGS sequence"/>
</dbReference>
<dbReference type="AlphaFoldDB" id="A0A4Q0VNU5"/>
<dbReference type="GO" id="GO:0043169">
    <property type="term" value="F:cation binding"/>
    <property type="evidence" value="ECO:0007669"/>
    <property type="project" value="InterPro"/>
</dbReference>
<comment type="caution">
    <text evidence="7">The sequence shown here is derived from an EMBL/GenBank/DDBJ whole genome shotgun (WGS) entry which is preliminary data.</text>
</comment>
<sequence length="527" mass="60269">MEVIILKIFSRALLFSFLLSFGIIVGCTTPQEPKQHEGTTEAIQQEDLISSYPNTVFYEIFVRAFYDSTGDGIGDINGMTSKLDYLQDLGVEGIWLMPIHPSPSYHGYDVTDYYDVHPEYGTMEDFKTFMEEAHKRDIKVIIDLVVNHSSIEHPYFQDAITSEDSSYRDWYIWADEEANLRERGEWGQPFWHGEAPNNYFSVFWGGMPDFNFYNPEVRQEMINIGRYWLEEVGVDGFRLDAAKHIFPKDKDQNLVWWKEFRSAMEAVNPDVFLVGEVWDLPQVAGPYLEDGLHSTFNFDLAEEILRATRSERAGSLVPKLIRSLQTFERYASDFVDSTFITNHDMNRVMSELRGNTDQAKIAASLLLTLPGSPFIYYGEEIGMEGAKPDEHIREPMLWYENGGDGQTAWIKPKHNIGTEAPSVEAQLEDPNSLLNHYKTMIYLRRSQPALLFGDIVESNVKEQGALTYIRTHNDEELHVFHNLSKGELEISLGELAGNVIFTSTTEYSLTDGMLKLPAYSTIILATN</sequence>
<reference evidence="7 8" key="1">
    <citation type="journal article" date="2019" name="Int. J. Syst. Evol. Microbiol.">
        <title>Anaerobacillus alkaliphilus sp. nov., a novel alkaliphilic and moderately halophilic bacterium.</title>
        <authorList>
            <person name="Borsodi A.K."/>
            <person name="Aszalos J.M."/>
            <person name="Bihari P."/>
            <person name="Nagy I."/>
            <person name="Schumann P."/>
            <person name="Sproer C."/>
            <person name="Kovacs A.L."/>
            <person name="Boka K."/>
            <person name="Dobosy P."/>
            <person name="Ovari M."/>
            <person name="Szili-Kovacs T."/>
            <person name="Toth E."/>
        </authorList>
    </citation>
    <scope>NUCLEOTIDE SEQUENCE [LARGE SCALE GENOMIC DNA]</scope>
    <source>
        <strain evidence="7 8">B16-10</strain>
    </source>
</reference>
<evidence type="ECO:0000256" key="1">
    <source>
        <dbReference type="ARBA" id="ARBA00008061"/>
    </source>
</evidence>
<evidence type="ECO:0000259" key="6">
    <source>
        <dbReference type="SMART" id="SM00642"/>
    </source>
</evidence>
<dbReference type="InterPro" id="IPR013780">
    <property type="entry name" value="Glyco_hydro_b"/>
</dbReference>
<dbReference type="OrthoDB" id="9805159at2"/>
<dbReference type="PRINTS" id="PR00110">
    <property type="entry name" value="ALPHAAMYLASE"/>
</dbReference>
<evidence type="ECO:0000256" key="5">
    <source>
        <dbReference type="RuleBase" id="RU361134"/>
    </source>
</evidence>
<dbReference type="PANTHER" id="PTHR10357:SF179">
    <property type="entry name" value="NEUTRAL AND BASIC AMINO ACID TRANSPORT PROTEIN RBAT"/>
    <property type="match status" value="1"/>
</dbReference>
<dbReference type="GO" id="GO:0009313">
    <property type="term" value="P:oligosaccharide catabolic process"/>
    <property type="evidence" value="ECO:0007669"/>
    <property type="project" value="TreeGrafter"/>
</dbReference>
<dbReference type="Gene3D" id="3.90.400.10">
    <property type="entry name" value="Oligo-1,6-glucosidase, Domain 2"/>
    <property type="match status" value="1"/>
</dbReference>
<dbReference type="PROSITE" id="PS51257">
    <property type="entry name" value="PROKAR_LIPOPROTEIN"/>
    <property type="match status" value="1"/>
</dbReference>
<comment type="catalytic activity">
    <reaction evidence="5">
        <text>Endohydrolysis of (1-&gt;4)-alpha-D-glucosidic linkages in polysaccharides containing three or more (1-&gt;4)-alpha-linked D-glucose units.</text>
        <dbReference type="EC" id="3.2.1.1"/>
    </reaction>
</comment>
<dbReference type="InterPro" id="IPR017853">
    <property type="entry name" value="GH"/>
</dbReference>
<organism evidence="7 8">
    <name type="scientific">Anaerobacillus alkaliphilus</name>
    <dbReference type="NCBI Taxonomy" id="1548597"/>
    <lineage>
        <taxon>Bacteria</taxon>
        <taxon>Bacillati</taxon>
        <taxon>Bacillota</taxon>
        <taxon>Bacilli</taxon>
        <taxon>Bacillales</taxon>
        <taxon>Bacillaceae</taxon>
        <taxon>Anaerobacillus</taxon>
    </lineage>
</organism>
<dbReference type="InterPro" id="IPR006047">
    <property type="entry name" value="GH13_cat_dom"/>
</dbReference>
<gene>
    <name evidence="7" type="ORF">DS745_15925</name>
</gene>
<evidence type="ECO:0000313" key="8">
    <source>
        <dbReference type="Proteomes" id="UP000290649"/>
    </source>
</evidence>
<dbReference type="Gene3D" id="2.60.40.1180">
    <property type="entry name" value="Golgi alpha-mannosidase II"/>
    <property type="match status" value="1"/>
</dbReference>
<evidence type="ECO:0000256" key="3">
    <source>
        <dbReference type="ARBA" id="ARBA00023295"/>
    </source>
</evidence>
<proteinExistence type="inferred from homology"/>
<accession>A0A4Q0VNU5</accession>
<dbReference type="Pfam" id="PF00128">
    <property type="entry name" value="Alpha-amylase"/>
    <property type="match status" value="1"/>
</dbReference>
<dbReference type="GO" id="GO:0004556">
    <property type="term" value="F:alpha-amylase activity"/>
    <property type="evidence" value="ECO:0007669"/>
    <property type="project" value="UniProtKB-UniRule"/>
</dbReference>
<keyword evidence="2 5" id="KW-0378">Hydrolase</keyword>
<dbReference type="SUPFAM" id="SSF51445">
    <property type="entry name" value="(Trans)glycosidases"/>
    <property type="match status" value="1"/>
</dbReference>
<dbReference type="EC" id="3.2.1.1" evidence="5"/>
<comment type="similarity">
    <text evidence="1 4">Belongs to the glycosyl hydrolase 13 family.</text>
</comment>
<dbReference type="InterPro" id="IPR006046">
    <property type="entry name" value="Alpha_amylase"/>
</dbReference>
<dbReference type="EMBL" id="QOUX01000046">
    <property type="protein sequence ID" value="RXI97848.1"/>
    <property type="molecule type" value="Genomic_DNA"/>
</dbReference>
<evidence type="ECO:0000256" key="2">
    <source>
        <dbReference type="ARBA" id="ARBA00022801"/>
    </source>
</evidence>
<dbReference type="PANTHER" id="PTHR10357">
    <property type="entry name" value="ALPHA-AMYLASE FAMILY MEMBER"/>
    <property type="match status" value="1"/>
</dbReference>
<dbReference type="SMART" id="SM00642">
    <property type="entry name" value="Aamy"/>
    <property type="match status" value="1"/>
</dbReference>
<dbReference type="CDD" id="cd11316">
    <property type="entry name" value="AmyAc_bac2_AmyA"/>
    <property type="match status" value="1"/>
</dbReference>
<keyword evidence="8" id="KW-1185">Reference proteome</keyword>
<dbReference type="SUPFAM" id="SSF51011">
    <property type="entry name" value="Glycosyl hydrolase domain"/>
    <property type="match status" value="1"/>
</dbReference>
<keyword evidence="5" id="KW-0119">Carbohydrate metabolism</keyword>
<dbReference type="InterPro" id="IPR045857">
    <property type="entry name" value="O16G_dom_2"/>
</dbReference>
<dbReference type="Gene3D" id="3.20.20.80">
    <property type="entry name" value="Glycosidases"/>
    <property type="match status" value="1"/>
</dbReference>
<name>A0A4Q0VNU5_9BACI</name>
<feature type="domain" description="Glycosyl hydrolase family 13 catalytic" evidence="6">
    <location>
        <begin position="59"/>
        <end position="444"/>
    </location>
</feature>
<evidence type="ECO:0000313" key="7">
    <source>
        <dbReference type="EMBL" id="RXI97848.1"/>
    </source>
</evidence>
<keyword evidence="3 5" id="KW-0326">Glycosidase</keyword>
<dbReference type="InterPro" id="IPR056300">
    <property type="entry name" value="SusG-like_C"/>
</dbReference>